<dbReference type="InterPro" id="IPR036388">
    <property type="entry name" value="WH-like_DNA-bd_sf"/>
</dbReference>
<dbReference type="GO" id="GO:0003700">
    <property type="term" value="F:DNA-binding transcription factor activity"/>
    <property type="evidence" value="ECO:0007669"/>
    <property type="project" value="InterPro"/>
</dbReference>
<dbReference type="GO" id="GO:0000976">
    <property type="term" value="F:transcription cis-regulatory region binding"/>
    <property type="evidence" value="ECO:0007669"/>
    <property type="project" value="TreeGrafter"/>
</dbReference>
<feature type="binding site" evidence="7">
    <location>
        <position position="127"/>
    </location>
    <ligand>
        <name>Zn(2+)</name>
        <dbReference type="ChEBI" id="CHEBI:29105"/>
    </ligand>
</feature>
<evidence type="ECO:0000313" key="9">
    <source>
        <dbReference type="EMBL" id="PRR70219.1"/>
    </source>
</evidence>
<evidence type="ECO:0000256" key="5">
    <source>
        <dbReference type="ARBA" id="ARBA00023125"/>
    </source>
</evidence>
<name>A0A2T0AMY0_9FIRM</name>
<keyword evidence="4" id="KW-0805">Transcription regulation</keyword>
<dbReference type="Gene3D" id="1.10.10.10">
    <property type="entry name" value="Winged helix-like DNA-binding domain superfamily/Winged helix DNA-binding domain"/>
    <property type="match status" value="1"/>
</dbReference>
<dbReference type="SUPFAM" id="SSF46785">
    <property type="entry name" value="Winged helix' DNA-binding domain"/>
    <property type="match status" value="1"/>
</dbReference>
<feature type="binding site" evidence="7">
    <location>
        <position position="124"/>
    </location>
    <ligand>
        <name>Zn(2+)</name>
        <dbReference type="ChEBI" id="CHEBI:29105"/>
    </ligand>
</feature>
<keyword evidence="10" id="KW-1185">Reference proteome</keyword>
<dbReference type="Gene3D" id="3.30.1490.190">
    <property type="match status" value="1"/>
</dbReference>
<evidence type="ECO:0000256" key="4">
    <source>
        <dbReference type="ARBA" id="ARBA00023015"/>
    </source>
</evidence>
<protein>
    <submittedName>
        <fullName evidence="9">Peroxide-responsive repressor PerR</fullName>
    </submittedName>
</protein>
<dbReference type="EMBL" id="PVXM01000049">
    <property type="protein sequence ID" value="PRR70219.1"/>
    <property type="molecule type" value="Genomic_DNA"/>
</dbReference>
<keyword evidence="6" id="KW-0804">Transcription</keyword>
<keyword evidence="5" id="KW-0238">DNA-binding</keyword>
<evidence type="ECO:0000256" key="1">
    <source>
        <dbReference type="ARBA" id="ARBA00007957"/>
    </source>
</evidence>
<dbReference type="CDD" id="cd07153">
    <property type="entry name" value="Fur_like"/>
    <property type="match status" value="1"/>
</dbReference>
<evidence type="ECO:0000256" key="8">
    <source>
        <dbReference type="PIRSR" id="PIRSR602481-2"/>
    </source>
</evidence>
<comment type="cofactor">
    <cofactor evidence="8">
        <name>Mn(2+)</name>
        <dbReference type="ChEBI" id="CHEBI:29035"/>
    </cofactor>
    <cofactor evidence="8">
        <name>Fe(2+)</name>
        <dbReference type="ChEBI" id="CHEBI:29033"/>
    </cofactor>
    <text evidence="8">Binds 1 Mn(2+) or Fe(2+) ion per subunit.</text>
</comment>
<feature type="binding site" evidence="8">
    <location>
        <position position="116"/>
    </location>
    <ligand>
        <name>Fe cation</name>
        <dbReference type="ChEBI" id="CHEBI:24875"/>
    </ligand>
</feature>
<dbReference type="Pfam" id="PF01475">
    <property type="entry name" value="FUR"/>
    <property type="match status" value="1"/>
</dbReference>
<evidence type="ECO:0000256" key="3">
    <source>
        <dbReference type="ARBA" id="ARBA00022833"/>
    </source>
</evidence>
<keyword evidence="8" id="KW-0408">Iron</keyword>
<evidence type="ECO:0000313" key="10">
    <source>
        <dbReference type="Proteomes" id="UP000238415"/>
    </source>
</evidence>
<dbReference type="GO" id="GO:0045892">
    <property type="term" value="P:negative regulation of DNA-templated transcription"/>
    <property type="evidence" value="ECO:0007669"/>
    <property type="project" value="TreeGrafter"/>
</dbReference>
<keyword evidence="3 7" id="KW-0862">Zinc</keyword>
<dbReference type="GO" id="GO:1900376">
    <property type="term" value="P:regulation of secondary metabolite biosynthetic process"/>
    <property type="evidence" value="ECO:0007669"/>
    <property type="project" value="TreeGrafter"/>
</dbReference>
<evidence type="ECO:0000256" key="6">
    <source>
        <dbReference type="ARBA" id="ARBA00023163"/>
    </source>
</evidence>
<evidence type="ECO:0000256" key="7">
    <source>
        <dbReference type="PIRSR" id="PIRSR602481-1"/>
    </source>
</evidence>
<dbReference type="PANTHER" id="PTHR33202:SF7">
    <property type="entry name" value="FERRIC UPTAKE REGULATION PROTEIN"/>
    <property type="match status" value="1"/>
</dbReference>
<feature type="binding site" evidence="7">
    <location>
        <position position="87"/>
    </location>
    <ligand>
        <name>Zn(2+)</name>
        <dbReference type="ChEBI" id="CHEBI:29105"/>
    </ligand>
</feature>
<dbReference type="AlphaFoldDB" id="A0A2T0AMY0"/>
<accession>A0A2T0AMY0</accession>
<keyword evidence="7" id="KW-0479">Metal-binding</keyword>
<comment type="similarity">
    <text evidence="1">Belongs to the Fur family.</text>
</comment>
<dbReference type="GO" id="GO:0008270">
    <property type="term" value="F:zinc ion binding"/>
    <property type="evidence" value="ECO:0007669"/>
    <property type="project" value="TreeGrafter"/>
</dbReference>
<dbReference type="InterPro" id="IPR043135">
    <property type="entry name" value="Fur_C"/>
</dbReference>
<gene>
    <name evidence="9" type="primary">perR_1</name>
    <name evidence="9" type="ORF">MOHU_20100</name>
</gene>
<dbReference type="PANTHER" id="PTHR33202">
    <property type="entry name" value="ZINC UPTAKE REGULATION PROTEIN"/>
    <property type="match status" value="1"/>
</dbReference>
<feature type="binding site" evidence="7">
    <location>
        <position position="84"/>
    </location>
    <ligand>
        <name>Zn(2+)</name>
        <dbReference type="ChEBI" id="CHEBI:29105"/>
    </ligand>
</feature>
<sequence length="133" mass="15295">MEAPGKRMTRQKKLILDILRSTKTHPTADWIYAEARKVLPDISLGTVYRNLGVLKEAGEIMELNYGSTYSRFDGNPENHYHFVCLECGRVTDVDMPVHRELEKEAEESGCGKVSYHRLEFYGVCPECRRQKGE</sequence>
<evidence type="ECO:0000256" key="2">
    <source>
        <dbReference type="ARBA" id="ARBA00022491"/>
    </source>
</evidence>
<proteinExistence type="inferred from homology"/>
<organism evidence="9 10">
    <name type="scientific">Neomoorella humiferrea</name>
    <dbReference type="NCBI Taxonomy" id="676965"/>
    <lineage>
        <taxon>Bacteria</taxon>
        <taxon>Bacillati</taxon>
        <taxon>Bacillota</taxon>
        <taxon>Clostridia</taxon>
        <taxon>Neomoorellales</taxon>
        <taxon>Neomoorellaceae</taxon>
        <taxon>Neomoorella</taxon>
    </lineage>
</organism>
<comment type="cofactor">
    <cofactor evidence="7">
        <name>Zn(2+)</name>
        <dbReference type="ChEBI" id="CHEBI:29105"/>
    </cofactor>
    <text evidence="7">Binds 1 zinc ion per subunit.</text>
</comment>
<dbReference type="InterPro" id="IPR002481">
    <property type="entry name" value="FUR"/>
</dbReference>
<dbReference type="RefSeq" id="WP_245907882.1">
    <property type="nucleotide sequence ID" value="NZ_CP136418.1"/>
</dbReference>
<keyword evidence="2" id="KW-0678">Repressor</keyword>
<dbReference type="InterPro" id="IPR036390">
    <property type="entry name" value="WH_DNA-bd_sf"/>
</dbReference>
<dbReference type="Proteomes" id="UP000238415">
    <property type="component" value="Unassembled WGS sequence"/>
</dbReference>
<reference evidence="9 10" key="1">
    <citation type="submission" date="2018-03" db="EMBL/GenBank/DDBJ databases">
        <title>Genome sequence of Moorella humiferrea DSM 23265.</title>
        <authorList>
            <person name="Poehlein A."/>
            <person name="Daniel R."/>
        </authorList>
    </citation>
    <scope>NUCLEOTIDE SEQUENCE [LARGE SCALE GENOMIC DNA]</scope>
    <source>
        <strain evidence="9 10">DSM 23265</strain>
    </source>
</reference>
<comment type="caution">
    <text evidence="9">The sequence shown here is derived from an EMBL/GenBank/DDBJ whole genome shotgun (WGS) entry which is preliminary data.</text>
</comment>